<name>A0ABV6A1G7_9PSEU</name>
<sequence>MNPERPLSEEEIRQRVREAMQRQRAQREEPKPEPTGMLLPILRSASSSEEIPFLPHTPVVPEQLFVTLAHVAMTPQGTIGMNHLTRHELGDQDFDALLSEATANLMRGITAQFMGSDETPDRMVSLEREGYFAASAVVAPDFHEWLSGLLDERRLLVALPCPDQIYVTGADSQWGDKFAEMVLSSEYEPNPLTPCLLLADESGIELVVEQPRA</sequence>
<evidence type="ECO:0000256" key="1">
    <source>
        <dbReference type="SAM" id="MobiDB-lite"/>
    </source>
</evidence>
<dbReference type="EMBL" id="JBHLZU010000015">
    <property type="protein sequence ID" value="MFB9905774.1"/>
    <property type="molecule type" value="Genomic_DNA"/>
</dbReference>
<dbReference type="RefSeq" id="WP_377853116.1">
    <property type="nucleotide sequence ID" value="NZ_JBHLZU010000015.1"/>
</dbReference>
<evidence type="ECO:0000313" key="3">
    <source>
        <dbReference type="Proteomes" id="UP001589693"/>
    </source>
</evidence>
<gene>
    <name evidence="2" type="ORF">ACFFQA_17710</name>
</gene>
<protein>
    <submittedName>
        <fullName evidence="2">Uncharacterized protein</fullName>
    </submittedName>
</protein>
<reference evidence="2 3" key="1">
    <citation type="submission" date="2024-09" db="EMBL/GenBank/DDBJ databases">
        <authorList>
            <person name="Sun Q."/>
            <person name="Mori K."/>
        </authorList>
    </citation>
    <scope>NUCLEOTIDE SEQUENCE [LARGE SCALE GENOMIC DNA]</scope>
    <source>
        <strain evidence="2 3">TBRC 7907</strain>
    </source>
</reference>
<comment type="caution">
    <text evidence="2">The sequence shown here is derived from an EMBL/GenBank/DDBJ whole genome shotgun (WGS) entry which is preliminary data.</text>
</comment>
<keyword evidence="3" id="KW-1185">Reference proteome</keyword>
<evidence type="ECO:0000313" key="2">
    <source>
        <dbReference type="EMBL" id="MFB9905774.1"/>
    </source>
</evidence>
<feature type="compositionally biased region" description="Basic and acidic residues" evidence="1">
    <location>
        <begin position="1"/>
        <end position="32"/>
    </location>
</feature>
<feature type="region of interest" description="Disordered" evidence="1">
    <location>
        <begin position="1"/>
        <end position="38"/>
    </location>
</feature>
<accession>A0ABV6A1G7</accession>
<organism evidence="2 3">
    <name type="scientific">Allokutzneria oryzae</name>
    <dbReference type="NCBI Taxonomy" id="1378989"/>
    <lineage>
        <taxon>Bacteria</taxon>
        <taxon>Bacillati</taxon>
        <taxon>Actinomycetota</taxon>
        <taxon>Actinomycetes</taxon>
        <taxon>Pseudonocardiales</taxon>
        <taxon>Pseudonocardiaceae</taxon>
        <taxon>Allokutzneria</taxon>
    </lineage>
</organism>
<dbReference type="Proteomes" id="UP001589693">
    <property type="component" value="Unassembled WGS sequence"/>
</dbReference>
<proteinExistence type="predicted"/>